<dbReference type="KEGG" id="ngf:FRF71_03860"/>
<name>A0A5B8S3E5_9SPHN</name>
<dbReference type="AlphaFoldDB" id="A0A5B8S3E5"/>
<protein>
    <recommendedName>
        <fullName evidence="4">DUF2834 domain-containing protein</fullName>
    </recommendedName>
</protein>
<keyword evidence="1" id="KW-0812">Transmembrane</keyword>
<feature type="transmembrane region" description="Helical" evidence="1">
    <location>
        <begin position="99"/>
        <end position="116"/>
    </location>
</feature>
<reference evidence="2 3" key="1">
    <citation type="journal article" date="2013" name="J. Microbiol. Biotechnol.">
        <title>Novosphingobium ginsenosidimutans sp. nov., with the ability to convert ginsenoside.</title>
        <authorList>
            <person name="Kim J.K."/>
            <person name="He D."/>
            <person name="Liu Q.M."/>
            <person name="Park H.Y."/>
            <person name="Jung M.S."/>
            <person name="Yoon M.H."/>
            <person name="Kim S.C."/>
            <person name="Im W.T."/>
        </authorList>
    </citation>
    <scope>NUCLEOTIDE SEQUENCE [LARGE SCALE GENOMIC DNA]</scope>
    <source>
        <strain evidence="2 3">FW-6</strain>
    </source>
</reference>
<dbReference type="OrthoDB" id="7068404at2"/>
<dbReference type="EMBL" id="CP042345">
    <property type="protein sequence ID" value="QEA15345.1"/>
    <property type="molecule type" value="Genomic_DNA"/>
</dbReference>
<gene>
    <name evidence="2" type="ORF">FRF71_03860</name>
</gene>
<proteinExistence type="predicted"/>
<accession>A0A5B8S3E5</accession>
<evidence type="ECO:0000313" key="3">
    <source>
        <dbReference type="Proteomes" id="UP000321172"/>
    </source>
</evidence>
<sequence length="126" mass="13979">MDALYPVLPIAALVLFLLTTIREGLRASNGWQFAALVCGVFLVWSLYTVAAEGPLGFWPNHTQDAWGNQVWFDLLIAIAIGWTLLLPRARAAGMRPWPWLALICATGCIGLAAMFARCRYLETRTL</sequence>
<dbReference type="Proteomes" id="UP000321172">
    <property type="component" value="Chromosome"/>
</dbReference>
<dbReference type="RefSeq" id="WP_147089323.1">
    <property type="nucleotide sequence ID" value="NZ_BAABJD010000001.1"/>
</dbReference>
<feature type="transmembrane region" description="Helical" evidence="1">
    <location>
        <begin position="33"/>
        <end position="50"/>
    </location>
</feature>
<evidence type="ECO:0000313" key="2">
    <source>
        <dbReference type="EMBL" id="QEA15345.1"/>
    </source>
</evidence>
<evidence type="ECO:0008006" key="4">
    <source>
        <dbReference type="Google" id="ProtNLM"/>
    </source>
</evidence>
<evidence type="ECO:0000256" key="1">
    <source>
        <dbReference type="SAM" id="Phobius"/>
    </source>
</evidence>
<feature type="transmembrane region" description="Helical" evidence="1">
    <location>
        <begin position="70"/>
        <end position="87"/>
    </location>
</feature>
<organism evidence="2 3">
    <name type="scientific">Novosphingobium ginsenosidimutans</name>
    <dbReference type="NCBI Taxonomy" id="1176536"/>
    <lineage>
        <taxon>Bacteria</taxon>
        <taxon>Pseudomonadati</taxon>
        <taxon>Pseudomonadota</taxon>
        <taxon>Alphaproteobacteria</taxon>
        <taxon>Sphingomonadales</taxon>
        <taxon>Sphingomonadaceae</taxon>
        <taxon>Novosphingobium</taxon>
    </lineage>
</organism>
<keyword evidence="1" id="KW-0472">Membrane</keyword>
<keyword evidence="1" id="KW-1133">Transmembrane helix</keyword>
<keyword evidence="3" id="KW-1185">Reference proteome</keyword>
<feature type="transmembrane region" description="Helical" evidence="1">
    <location>
        <begin position="6"/>
        <end position="21"/>
    </location>
</feature>